<evidence type="ECO:0000256" key="2">
    <source>
        <dbReference type="ARBA" id="ARBA00004906"/>
    </source>
</evidence>
<dbReference type="SMART" id="SM00248">
    <property type="entry name" value="ANK"/>
    <property type="match status" value="2"/>
</dbReference>
<evidence type="ECO:0000256" key="9">
    <source>
        <dbReference type="ARBA" id="ARBA00023043"/>
    </source>
</evidence>
<keyword evidence="7" id="KW-0677">Repeat</keyword>
<dbReference type="InterPro" id="IPR002110">
    <property type="entry name" value="Ankyrin_rpt"/>
</dbReference>
<dbReference type="Pfam" id="PF07525">
    <property type="entry name" value="SOCS_box"/>
    <property type="match status" value="1"/>
</dbReference>
<dbReference type="Proteomes" id="UP000694541">
    <property type="component" value="Unplaced"/>
</dbReference>
<dbReference type="PANTHER" id="PTHR24134">
    <property type="entry name" value="ANKYRIN REPEAT-CONTAINING PROTEIN DDB_G0279043"/>
    <property type="match status" value="1"/>
</dbReference>
<organism evidence="14 15">
    <name type="scientific">Accipiter nisus</name>
    <name type="common">Eurasian sparrowhawk</name>
    <dbReference type="NCBI Taxonomy" id="211598"/>
    <lineage>
        <taxon>Eukaryota</taxon>
        <taxon>Metazoa</taxon>
        <taxon>Chordata</taxon>
        <taxon>Craniata</taxon>
        <taxon>Vertebrata</taxon>
        <taxon>Euteleostomi</taxon>
        <taxon>Archelosauria</taxon>
        <taxon>Archosauria</taxon>
        <taxon>Dinosauria</taxon>
        <taxon>Saurischia</taxon>
        <taxon>Theropoda</taxon>
        <taxon>Coelurosauria</taxon>
        <taxon>Aves</taxon>
        <taxon>Neognathae</taxon>
        <taxon>Neoaves</taxon>
        <taxon>Telluraves</taxon>
        <taxon>Accipitrimorphae</taxon>
        <taxon>Accipitriformes</taxon>
        <taxon>Accipitridae</taxon>
        <taxon>Accipitrinae</taxon>
        <taxon>Accipiter</taxon>
    </lineage>
</organism>
<dbReference type="GO" id="GO:0035556">
    <property type="term" value="P:intracellular signal transduction"/>
    <property type="evidence" value="ECO:0007669"/>
    <property type="project" value="InterPro"/>
</dbReference>
<dbReference type="AlphaFoldDB" id="A0A8B9MBH9"/>
<dbReference type="GO" id="GO:0005737">
    <property type="term" value="C:cytoplasm"/>
    <property type="evidence" value="ECO:0007669"/>
    <property type="project" value="UniProtKB-SubCell"/>
</dbReference>
<evidence type="ECO:0000256" key="11">
    <source>
        <dbReference type="ARBA" id="ARBA00050009"/>
    </source>
</evidence>
<keyword evidence="5" id="KW-0963">Cytoplasm</keyword>
<comment type="function">
    <text evidence="10">May be a substrate-recognition component of a SCF-like ECS (Elongin-Cullin-SOCS-box protein) E3 ubiquitin-protein ligase complex which mediates the ubiquitination and subsequent proteasomal degradation of target proteins. Inhibits IFN-beta production through the IRF3 signaling pathway by targeting TBK1 via 'Lys-48'-linked ubiquitination, leading to its proteasomal degradation.</text>
</comment>
<dbReference type="SUPFAM" id="SSF48403">
    <property type="entry name" value="Ankyrin repeat"/>
    <property type="match status" value="1"/>
</dbReference>
<dbReference type="InterPro" id="IPR036036">
    <property type="entry name" value="SOCS_box-like_dom_sf"/>
</dbReference>
<dbReference type="PROSITE" id="PS50297">
    <property type="entry name" value="ANK_REP_REGION"/>
    <property type="match status" value="1"/>
</dbReference>
<comment type="subunit">
    <text evidence="11">Interacts with TBK1; this interaction promotes TBK1 proteasomal degradation.</text>
</comment>
<dbReference type="Pfam" id="PF00023">
    <property type="entry name" value="Ank"/>
    <property type="match status" value="2"/>
</dbReference>
<dbReference type="Gene3D" id="1.25.40.20">
    <property type="entry name" value="Ankyrin repeat-containing domain"/>
    <property type="match status" value="2"/>
</dbReference>
<dbReference type="PANTHER" id="PTHR24134:SF9">
    <property type="entry name" value="ANKYRIN REPEAT AND SOCS BOX PROTEIN 8"/>
    <property type="match status" value="1"/>
</dbReference>
<keyword evidence="9 12" id="KW-0040">ANK repeat</keyword>
<comment type="pathway">
    <text evidence="2">Protein modification; protein ubiquitination.</text>
</comment>
<proteinExistence type="inferred from homology"/>
<reference evidence="14" key="1">
    <citation type="submission" date="2025-08" db="UniProtKB">
        <authorList>
            <consortium name="Ensembl"/>
        </authorList>
    </citation>
    <scope>IDENTIFICATION</scope>
</reference>
<feature type="domain" description="SOCS box" evidence="13">
    <location>
        <begin position="205"/>
        <end position="258"/>
    </location>
</feature>
<evidence type="ECO:0000256" key="4">
    <source>
        <dbReference type="ARBA" id="ARBA00017640"/>
    </source>
</evidence>
<evidence type="ECO:0000256" key="12">
    <source>
        <dbReference type="PROSITE-ProRule" id="PRU00023"/>
    </source>
</evidence>
<evidence type="ECO:0000256" key="3">
    <source>
        <dbReference type="ARBA" id="ARBA00005949"/>
    </source>
</evidence>
<dbReference type="Ensembl" id="ENSANIT00000005277.1">
    <property type="protein sequence ID" value="ENSANIP00000005108.1"/>
    <property type="gene ID" value="ENSANIG00000003511.1"/>
</dbReference>
<dbReference type="PROSITE" id="PS50225">
    <property type="entry name" value="SOCS"/>
    <property type="match status" value="1"/>
</dbReference>
<evidence type="ECO:0000256" key="6">
    <source>
        <dbReference type="ARBA" id="ARBA00022553"/>
    </source>
</evidence>
<dbReference type="UniPathway" id="UPA00143"/>
<dbReference type="InterPro" id="IPR036770">
    <property type="entry name" value="Ankyrin_rpt-contain_sf"/>
</dbReference>
<evidence type="ECO:0000313" key="15">
    <source>
        <dbReference type="Proteomes" id="UP000694541"/>
    </source>
</evidence>
<keyword evidence="15" id="KW-1185">Reference proteome</keyword>
<evidence type="ECO:0000256" key="7">
    <source>
        <dbReference type="ARBA" id="ARBA00022737"/>
    </source>
</evidence>
<sequence length="258" mass="29284">MWYIMQSIQSKYSLSERLIRTIAAIRSFPRDNVEDLIGRGADVNCMHGTLKPLHCACMVADADCVELLLQKGAEVKAFKEQNVIYAKVTLKRVRRWQWVYHPSREQNVWNGALVNARDYNNDTPLSWAAMKGNLESVSILLDFGAEVRVVNLKGQTPISRLVALLVRGLGTEREDSCFDLLHRAIGHFELRKNGSMPWEVTRDQQLCEKLTLLCSAPGTLQTLSRYAVRRSLGVRFLPEAVKQLPLPTCLKEYVLLLS</sequence>
<dbReference type="InterPro" id="IPR001496">
    <property type="entry name" value="SOCS_box"/>
</dbReference>
<feature type="repeat" description="ANK" evidence="12">
    <location>
        <begin position="120"/>
        <end position="152"/>
    </location>
</feature>
<evidence type="ECO:0000256" key="10">
    <source>
        <dbReference type="ARBA" id="ARBA00049973"/>
    </source>
</evidence>
<accession>A0A8B9MBH9</accession>
<dbReference type="CDD" id="cd03727">
    <property type="entry name" value="SOCS_ASB8"/>
    <property type="match status" value="1"/>
</dbReference>
<dbReference type="GO" id="GO:0016567">
    <property type="term" value="P:protein ubiquitination"/>
    <property type="evidence" value="ECO:0007669"/>
    <property type="project" value="UniProtKB-UniPathway"/>
</dbReference>
<reference evidence="14" key="2">
    <citation type="submission" date="2025-09" db="UniProtKB">
        <authorList>
            <consortium name="Ensembl"/>
        </authorList>
    </citation>
    <scope>IDENTIFICATION</scope>
</reference>
<feature type="repeat" description="ANK" evidence="12">
    <location>
        <begin position="48"/>
        <end position="80"/>
    </location>
</feature>
<evidence type="ECO:0000256" key="1">
    <source>
        <dbReference type="ARBA" id="ARBA00004496"/>
    </source>
</evidence>
<evidence type="ECO:0000256" key="8">
    <source>
        <dbReference type="ARBA" id="ARBA00022786"/>
    </source>
</evidence>
<protein>
    <recommendedName>
        <fullName evidence="4">Ankyrin repeat and SOCS box protein 8</fullName>
    </recommendedName>
</protein>
<comment type="similarity">
    <text evidence="3">Belongs to the ankyrin SOCS box (ASB) family.</text>
</comment>
<name>A0A8B9MBH9_9AVES</name>
<comment type="subcellular location">
    <subcellularLocation>
        <location evidence="1">Cytoplasm</location>
    </subcellularLocation>
</comment>
<evidence type="ECO:0000259" key="13">
    <source>
        <dbReference type="PROSITE" id="PS50225"/>
    </source>
</evidence>
<keyword evidence="8" id="KW-0833">Ubl conjugation pathway</keyword>
<evidence type="ECO:0000313" key="14">
    <source>
        <dbReference type="Ensembl" id="ENSANIP00000005108.1"/>
    </source>
</evidence>
<dbReference type="InterPro" id="IPR037332">
    <property type="entry name" value="ASB8_SOCS"/>
</dbReference>
<dbReference type="SMART" id="SM00969">
    <property type="entry name" value="SOCS_box"/>
    <property type="match status" value="1"/>
</dbReference>
<dbReference type="PROSITE" id="PS50088">
    <property type="entry name" value="ANK_REPEAT"/>
    <property type="match status" value="2"/>
</dbReference>
<dbReference type="SUPFAM" id="SSF158235">
    <property type="entry name" value="SOCS box-like"/>
    <property type="match status" value="1"/>
</dbReference>
<evidence type="ECO:0000256" key="5">
    <source>
        <dbReference type="ARBA" id="ARBA00022490"/>
    </source>
</evidence>
<keyword evidence="6" id="KW-0597">Phosphoprotein</keyword>
<dbReference type="FunFam" id="1.10.750.20:FF:000001">
    <property type="entry name" value="Ankyrin repeat and SOCS box containing 1"/>
    <property type="match status" value="1"/>
</dbReference>
<dbReference type="Gene3D" id="1.10.750.20">
    <property type="entry name" value="SOCS box"/>
    <property type="match status" value="1"/>
</dbReference>